<accession>A0ABU3GZW8</accession>
<dbReference type="SUPFAM" id="SSF53474">
    <property type="entry name" value="alpha/beta-Hydrolases"/>
    <property type="match status" value="1"/>
</dbReference>
<dbReference type="RefSeq" id="WP_311953731.1">
    <property type="nucleotide sequence ID" value="NZ_JAVLVU010000001.1"/>
</dbReference>
<proteinExistence type="predicted"/>
<dbReference type="InterPro" id="IPR029058">
    <property type="entry name" value="AB_hydrolase_fold"/>
</dbReference>
<dbReference type="Pfam" id="PF12697">
    <property type="entry name" value="Abhydrolase_6"/>
    <property type="match status" value="1"/>
</dbReference>
<dbReference type="InterPro" id="IPR052897">
    <property type="entry name" value="Sec-Metab_Biosynth_Hydrolase"/>
</dbReference>
<dbReference type="InterPro" id="IPR000073">
    <property type="entry name" value="AB_hydrolase_1"/>
</dbReference>
<evidence type="ECO:0000259" key="1">
    <source>
        <dbReference type="Pfam" id="PF12697"/>
    </source>
</evidence>
<evidence type="ECO:0000313" key="3">
    <source>
        <dbReference type="Proteomes" id="UP001258315"/>
    </source>
</evidence>
<dbReference type="PANTHER" id="PTHR37017:SF11">
    <property type="entry name" value="ESTERASE_LIPASE_THIOESTERASE DOMAIN-CONTAINING PROTEIN"/>
    <property type="match status" value="1"/>
</dbReference>
<dbReference type="PANTHER" id="PTHR37017">
    <property type="entry name" value="AB HYDROLASE-1 DOMAIN-CONTAINING PROTEIN-RELATED"/>
    <property type="match status" value="1"/>
</dbReference>
<evidence type="ECO:0000313" key="2">
    <source>
        <dbReference type="EMBL" id="MDT3405315.1"/>
    </source>
</evidence>
<organism evidence="2 3">
    <name type="scientific">Mucilaginibacter terrae</name>
    <dbReference type="NCBI Taxonomy" id="1955052"/>
    <lineage>
        <taxon>Bacteria</taxon>
        <taxon>Pseudomonadati</taxon>
        <taxon>Bacteroidota</taxon>
        <taxon>Sphingobacteriia</taxon>
        <taxon>Sphingobacteriales</taxon>
        <taxon>Sphingobacteriaceae</taxon>
        <taxon>Mucilaginibacter</taxon>
    </lineage>
</organism>
<name>A0ABU3GZW8_9SPHI</name>
<reference evidence="3" key="1">
    <citation type="submission" date="2023-07" db="EMBL/GenBank/DDBJ databases">
        <title>Functional and genomic diversity of the sorghum phyllosphere microbiome.</title>
        <authorList>
            <person name="Shade A."/>
        </authorList>
    </citation>
    <scope>NUCLEOTIDE SEQUENCE [LARGE SCALE GENOMIC DNA]</scope>
    <source>
        <strain evidence="3">SORGH_AS_0422</strain>
    </source>
</reference>
<dbReference type="Gene3D" id="3.40.50.1820">
    <property type="entry name" value="alpha/beta hydrolase"/>
    <property type="match status" value="1"/>
</dbReference>
<comment type="caution">
    <text evidence="2">The sequence shown here is derived from an EMBL/GenBank/DDBJ whole genome shotgun (WGS) entry which is preliminary data.</text>
</comment>
<feature type="domain" description="AB hydrolase-1" evidence="1">
    <location>
        <begin position="16"/>
        <end position="244"/>
    </location>
</feature>
<dbReference type="Proteomes" id="UP001258315">
    <property type="component" value="Unassembled WGS sequence"/>
</dbReference>
<keyword evidence="3" id="KW-1185">Reference proteome</keyword>
<gene>
    <name evidence="2" type="ORF">QE417_004387</name>
</gene>
<sequence>MDNILKDQVPAGQKNFVLVHGAWQAPYAWNTVKELLLAEGFNVSVIQLPGHGADNTPHNLLHMETYINHVAGEIKKIGLPVILVGHSMAGIIISGVAEILPQTVDKLVYLAAYLPKDGDSAYSISLNDKQSLLGASLIVSEDQVEFDINKEDVTHIFCQDATDEVKQLVMENYRPEPGAPFGEPVALSHESFGSVPKYYIETELDNGIGSILQKQMIAAAAVKNSYAINSGHLPALSKPKEVSEILKQIAFQNN</sequence>
<dbReference type="EMBL" id="JAVLVU010000001">
    <property type="protein sequence ID" value="MDT3405315.1"/>
    <property type="molecule type" value="Genomic_DNA"/>
</dbReference>
<protein>
    <submittedName>
        <fullName evidence="2">Pimeloyl-ACP methyl ester carboxylesterase</fullName>
    </submittedName>
</protein>